<dbReference type="Proteomes" id="UP000774570">
    <property type="component" value="Unassembled WGS sequence"/>
</dbReference>
<accession>A0ABS7FTS5</accession>
<feature type="transmembrane region" description="Helical" evidence="1">
    <location>
        <begin position="84"/>
        <end position="103"/>
    </location>
</feature>
<sequence length="203" mass="21625">MGETLVTELIEDVEARQRAGRLALGEFRARRTALGIAVALLVAGATGTAALEILSRMAGWPAGLLPVHRIAAGLRATAWHDRRVVAAGGLMLAAGVALAAAALPGRLRMVPLRGGDGDLAAGLSRAAVVRVLDEAVRAVPGVERSRVRLRGLVHRRVEVRAHTGFRNAGNLPELIRAAVGERMERLGLLQSRTVEVQLSWRRD</sequence>
<dbReference type="EMBL" id="JAIBOA010000009">
    <property type="protein sequence ID" value="MBW8483809.1"/>
    <property type="molecule type" value="Genomic_DNA"/>
</dbReference>
<evidence type="ECO:0000256" key="1">
    <source>
        <dbReference type="SAM" id="Phobius"/>
    </source>
</evidence>
<evidence type="ECO:0000259" key="2">
    <source>
        <dbReference type="Pfam" id="PF19803"/>
    </source>
</evidence>
<dbReference type="InterPro" id="IPR046253">
    <property type="entry name" value="DUF6286"/>
</dbReference>
<gene>
    <name evidence="3" type="ORF">K1Y72_15585</name>
</gene>
<keyword evidence="1" id="KW-0472">Membrane</keyword>
<comment type="caution">
    <text evidence="3">The sequence shown here is derived from an EMBL/GenBank/DDBJ whole genome shotgun (WGS) entry which is preliminary data.</text>
</comment>
<feature type="transmembrane region" description="Helical" evidence="1">
    <location>
        <begin position="33"/>
        <end position="54"/>
    </location>
</feature>
<dbReference type="RefSeq" id="WP_220167047.1">
    <property type="nucleotide sequence ID" value="NZ_JAIBOA010000009.1"/>
</dbReference>
<proteinExistence type="predicted"/>
<reference evidence="3 4" key="1">
    <citation type="submission" date="2021-07" db="EMBL/GenBank/DDBJ databases">
        <title>Actinomadura sp. PM05-2 isolated from lichen.</title>
        <authorList>
            <person name="Somphong A."/>
            <person name="Phongsopitanun W."/>
            <person name="Tanasupawat S."/>
            <person name="Peongsungnone V."/>
        </authorList>
    </citation>
    <scope>NUCLEOTIDE SEQUENCE [LARGE SCALE GENOMIC DNA]</scope>
    <source>
        <strain evidence="3 4">PM05-2</strain>
    </source>
</reference>
<dbReference type="Pfam" id="PF19803">
    <property type="entry name" value="DUF6286"/>
    <property type="match status" value="1"/>
</dbReference>
<keyword evidence="1" id="KW-0812">Transmembrane</keyword>
<feature type="domain" description="DUF6286" evidence="2">
    <location>
        <begin position="96"/>
        <end position="198"/>
    </location>
</feature>
<name>A0ABS7FTS5_9ACTN</name>
<protein>
    <recommendedName>
        <fullName evidence="2">DUF6286 domain-containing protein</fullName>
    </recommendedName>
</protein>
<evidence type="ECO:0000313" key="4">
    <source>
        <dbReference type="Proteomes" id="UP000774570"/>
    </source>
</evidence>
<organism evidence="3 4">
    <name type="scientific">Actinomadura parmotrematis</name>
    <dbReference type="NCBI Taxonomy" id="2864039"/>
    <lineage>
        <taxon>Bacteria</taxon>
        <taxon>Bacillati</taxon>
        <taxon>Actinomycetota</taxon>
        <taxon>Actinomycetes</taxon>
        <taxon>Streptosporangiales</taxon>
        <taxon>Thermomonosporaceae</taxon>
        <taxon>Actinomadura</taxon>
    </lineage>
</organism>
<keyword evidence="1" id="KW-1133">Transmembrane helix</keyword>
<evidence type="ECO:0000313" key="3">
    <source>
        <dbReference type="EMBL" id="MBW8483809.1"/>
    </source>
</evidence>
<keyword evidence="4" id="KW-1185">Reference proteome</keyword>